<dbReference type="SUPFAM" id="SSF55073">
    <property type="entry name" value="Nucleotide cyclase"/>
    <property type="match status" value="1"/>
</dbReference>
<dbReference type="EMBL" id="JAQMLA010000076">
    <property type="protein sequence ID" value="MDB8688320.1"/>
    <property type="molecule type" value="Genomic_DNA"/>
</dbReference>
<evidence type="ECO:0000256" key="1">
    <source>
        <dbReference type="SAM" id="MobiDB-lite"/>
    </source>
</evidence>
<dbReference type="InterPro" id="IPR000160">
    <property type="entry name" value="GGDEF_dom"/>
</dbReference>
<feature type="region of interest" description="Disordered" evidence="1">
    <location>
        <begin position="146"/>
        <end position="172"/>
    </location>
</feature>
<comment type="caution">
    <text evidence="3">The sequence shown here is derived from an EMBL/GenBank/DDBJ whole genome shotgun (WGS) entry which is preliminary data.</text>
</comment>
<sequence>MTNPLYRDMANTDFMTELKNRNSYETDRQNLDAKKKWNGLTVAVIDVNNLKLVNDRLGHAVGDDCIVNAARVLQSVESQKVTAYRYGGDEFILLLENYPEPEKLLVRVKEKFAKYGDKQEVPVALAVGYAQFDENLDQEIADTQRRADEQMYQDKMKIKRSQEKRDNVENGH</sequence>
<dbReference type="RefSeq" id="WP_226970803.1">
    <property type="nucleotide sequence ID" value="NZ_DAWDPA010000073.1"/>
</dbReference>
<dbReference type="PANTHER" id="PTHR45138:SF9">
    <property type="entry name" value="DIGUANYLATE CYCLASE DGCM-RELATED"/>
    <property type="match status" value="1"/>
</dbReference>
<dbReference type="InterPro" id="IPR043128">
    <property type="entry name" value="Rev_trsase/Diguanyl_cyclase"/>
</dbReference>
<dbReference type="Gene3D" id="3.30.70.270">
    <property type="match status" value="1"/>
</dbReference>
<dbReference type="AlphaFoldDB" id="A0AAW6DH94"/>
<proteinExistence type="predicted"/>
<dbReference type="InterPro" id="IPR050469">
    <property type="entry name" value="Diguanylate_Cyclase"/>
</dbReference>
<dbReference type="CDD" id="cd01949">
    <property type="entry name" value="GGDEF"/>
    <property type="match status" value="1"/>
</dbReference>
<evidence type="ECO:0000313" key="4">
    <source>
        <dbReference type="Proteomes" id="UP001212160"/>
    </source>
</evidence>
<dbReference type="GO" id="GO:0052621">
    <property type="term" value="F:diguanylate cyclase activity"/>
    <property type="evidence" value="ECO:0007669"/>
    <property type="project" value="TreeGrafter"/>
</dbReference>
<gene>
    <name evidence="3" type="ORF">PNW85_16930</name>
</gene>
<reference evidence="3" key="1">
    <citation type="submission" date="2023-01" db="EMBL/GenBank/DDBJ databases">
        <title>Human gut microbiome strain richness.</title>
        <authorList>
            <person name="Chen-Liaw A."/>
        </authorList>
    </citation>
    <scope>NUCLEOTIDE SEQUENCE</scope>
    <source>
        <strain evidence="3">RTP21484st1_H11_RTP21484_190118</strain>
    </source>
</reference>
<dbReference type="SMART" id="SM00267">
    <property type="entry name" value="GGDEF"/>
    <property type="match status" value="1"/>
</dbReference>
<evidence type="ECO:0000259" key="2">
    <source>
        <dbReference type="PROSITE" id="PS50887"/>
    </source>
</evidence>
<dbReference type="InterPro" id="IPR029787">
    <property type="entry name" value="Nucleotide_cyclase"/>
</dbReference>
<accession>A0AAW6DH94</accession>
<dbReference type="NCBIfam" id="TIGR00254">
    <property type="entry name" value="GGDEF"/>
    <property type="match status" value="1"/>
</dbReference>
<dbReference type="Proteomes" id="UP001212160">
    <property type="component" value="Unassembled WGS sequence"/>
</dbReference>
<dbReference type="PANTHER" id="PTHR45138">
    <property type="entry name" value="REGULATORY COMPONENTS OF SENSORY TRANSDUCTION SYSTEM"/>
    <property type="match status" value="1"/>
</dbReference>
<name>A0AAW6DH94_MEDGN</name>
<protein>
    <submittedName>
        <fullName evidence="3">GGDEF domain-containing protein</fullName>
    </submittedName>
</protein>
<organism evidence="3 4">
    <name type="scientific">Mediterraneibacter gnavus</name>
    <name type="common">Ruminococcus gnavus</name>
    <dbReference type="NCBI Taxonomy" id="33038"/>
    <lineage>
        <taxon>Bacteria</taxon>
        <taxon>Bacillati</taxon>
        <taxon>Bacillota</taxon>
        <taxon>Clostridia</taxon>
        <taxon>Lachnospirales</taxon>
        <taxon>Lachnospiraceae</taxon>
        <taxon>Mediterraneibacter</taxon>
    </lineage>
</organism>
<dbReference type="PROSITE" id="PS50887">
    <property type="entry name" value="GGDEF"/>
    <property type="match status" value="1"/>
</dbReference>
<dbReference type="Pfam" id="PF00990">
    <property type="entry name" value="GGDEF"/>
    <property type="match status" value="1"/>
</dbReference>
<evidence type="ECO:0000313" key="3">
    <source>
        <dbReference type="EMBL" id="MDB8688320.1"/>
    </source>
</evidence>
<feature type="domain" description="GGDEF" evidence="2">
    <location>
        <begin position="38"/>
        <end position="168"/>
    </location>
</feature>